<sequence>MEFIDLIRRIQADEESSDEEAGLVLTAASTAAGTANHRRRASPPDTDAVAGPSHLAGKAKFASGGGERNSVADGAPVAEVNGVVQADQTKNAQKRTLDSEKAGDETEQQRATKSVKLENGRTVNGDTSGVKKVQVPVSVAAESSKTVATVPAARKPVHQMEYFERRVYDMLSDPLGFDDCVYDANEQMRRHAARKLARHHRRRQNRPAPPLEMSGALGPVHNLTPAAAKAKPAQSLAKMAQKQAHQRKVAEQVQALKGKGGASTKAGGMGKGKALESIRSQQGSVKEQGGQQRPSPTKQYSQLK</sequence>
<feature type="region of interest" description="Disordered" evidence="1">
    <location>
        <begin position="196"/>
        <end position="304"/>
    </location>
</feature>
<evidence type="ECO:0000313" key="2">
    <source>
        <dbReference type="EMBL" id="SPQ17915.1"/>
    </source>
</evidence>
<organism evidence="2 3">
    <name type="scientific">Thermothielavioides terrestris</name>
    <dbReference type="NCBI Taxonomy" id="2587410"/>
    <lineage>
        <taxon>Eukaryota</taxon>
        <taxon>Fungi</taxon>
        <taxon>Dikarya</taxon>
        <taxon>Ascomycota</taxon>
        <taxon>Pezizomycotina</taxon>
        <taxon>Sordariomycetes</taxon>
        <taxon>Sordariomycetidae</taxon>
        <taxon>Sordariales</taxon>
        <taxon>Chaetomiaceae</taxon>
        <taxon>Thermothielavioides</taxon>
    </lineage>
</organism>
<gene>
    <name evidence="2" type="ORF">TT172_LOCUS334</name>
</gene>
<feature type="compositionally biased region" description="Polar residues" evidence="1">
    <location>
        <begin position="278"/>
        <end position="304"/>
    </location>
</feature>
<accession>A0A3S4AM16</accession>
<feature type="region of interest" description="Disordered" evidence="1">
    <location>
        <begin position="28"/>
        <end position="113"/>
    </location>
</feature>
<evidence type="ECO:0000313" key="3">
    <source>
        <dbReference type="Proteomes" id="UP000289323"/>
    </source>
</evidence>
<feature type="compositionally biased region" description="Basic and acidic residues" evidence="1">
    <location>
        <begin position="95"/>
        <end position="113"/>
    </location>
</feature>
<evidence type="ECO:0000256" key="1">
    <source>
        <dbReference type="SAM" id="MobiDB-lite"/>
    </source>
</evidence>
<reference evidence="2 3" key="1">
    <citation type="submission" date="2018-04" db="EMBL/GenBank/DDBJ databases">
        <authorList>
            <person name="Huttner S."/>
            <person name="Dainat J."/>
        </authorList>
    </citation>
    <scope>NUCLEOTIDE SEQUENCE [LARGE SCALE GENOMIC DNA]</scope>
</reference>
<protein>
    <submittedName>
        <fullName evidence="2">3a8e6998-d433-431d-a756-17ba90af5aeb</fullName>
    </submittedName>
</protein>
<dbReference type="AlphaFoldDB" id="A0A3S4AM16"/>
<dbReference type="EMBL" id="OUUZ01000001">
    <property type="protein sequence ID" value="SPQ17915.1"/>
    <property type="molecule type" value="Genomic_DNA"/>
</dbReference>
<proteinExistence type="predicted"/>
<name>A0A3S4AM16_9PEZI</name>
<dbReference type="Proteomes" id="UP000289323">
    <property type="component" value="Unassembled WGS sequence"/>
</dbReference>
<feature type="compositionally biased region" description="Basic residues" evidence="1">
    <location>
        <begin position="196"/>
        <end position="205"/>
    </location>
</feature>